<evidence type="ECO:0000256" key="10">
    <source>
        <dbReference type="ARBA" id="ARBA00022989"/>
    </source>
</evidence>
<keyword evidence="16" id="KW-1185">Reference proteome</keyword>
<feature type="domain" description="DUF7133" evidence="14">
    <location>
        <begin position="129"/>
        <end position="218"/>
    </location>
</feature>
<reference evidence="16" key="1">
    <citation type="journal article" date="2010" name="Nat. Biotechnol.">
        <title>Draft genome sequence of the oilseed species Ricinus communis.</title>
        <authorList>
            <person name="Chan A.P."/>
            <person name="Crabtree J."/>
            <person name="Zhao Q."/>
            <person name="Lorenzi H."/>
            <person name="Orvis J."/>
            <person name="Puiu D."/>
            <person name="Melake-Berhan A."/>
            <person name="Jones K.M."/>
            <person name="Redman J."/>
            <person name="Chen G."/>
            <person name="Cahoon E.B."/>
            <person name="Gedil M."/>
            <person name="Stanke M."/>
            <person name="Haas B.J."/>
            <person name="Wortman J.R."/>
            <person name="Fraser-Liggett C.M."/>
            <person name="Ravel J."/>
            <person name="Rabinowicz P.D."/>
        </authorList>
    </citation>
    <scope>NUCLEOTIDE SEQUENCE [LARGE SCALE GENOMIC DNA]</scope>
    <source>
        <strain evidence="16">cv. Hale</strain>
    </source>
</reference>
<dbReference type="EMBL" id="EQ980502">
    <property type="protein sequence ID" value="EEF25114.1"/>
    <property type="molecule type" value="Genomic_DNA"/>
</dbReference>
<evidence type="ECO:0000256" key="2">
    <source>
        <dbReference type="ARBA" id="ARBA00004760"/>
    </source>
</evidence>
<dbReference type="GO" id="GO:0032259">
    <property type="term" value="P:methylation"/>
    <property type="evidence" value="ECO:0007669"/>
    <property type="project" value="UniProtKB-KW"/>
</dbReference>
<dbReference type="AlphaFoldDB" id="B9TGA0"/>
<evidence type="ECO:0000256" key="13">
    <source>
        <dbReference type="ARBA" id="ARBA00039020"/>
    </source>
</evidence>
<keyword evidence="10" id="KW-1133">Transmembrane helix</keyword>
<evidence type="ECO:0000256" key="5">
    <source>
        <dbReference type="ARBA" id="ARBA00022603"/>
    </source>
</evidence>
<dbReference type="InParanoid" id="B9TGA0"/>
<evidence type="ECO:0000256" key="6">
    <source>
        <dbReference type="ARBA" id="ARBA00022679"/>
    </source>
</evidence>
<keyword evidence="4" id="KW-0444">Lipid biosynthesis</keyword>
<comment type="subcellular location">
    <subcellularLocation>
        <location evidence="1">Membrane</location>
        <topology evidence="1">Multi-pass membrane protein</topology>
    </subcellularLocation>
</comment>
<keyword evidence="7" id="KW-0949">S-adenosyl-L-methionine</keyword>
<dbReference type="SUPFAM" id="SSF53335">
    <property type="entry name" value="S-adenosyl-L-methionine-dependent methyltransferases"/>
    <property type="match status" value="1"/>
</dbReference>
<evidence type="ECO:0000256" key="9">
    <source>
        <dbReference type="ARBA" id="ARBA00022919"/>
    </source>
</evidence>
<accession>B9TGA0</accession>
<dbReference type="GO" id="GO:0008168">
    <property type="term" value="F:methyltransferase activity"/>
    <property type="evidence" value="ECO:0007669"/>
    <property type="project" value="UniProtKB-KW"/>
</dbReference>
<gene>
    <name evidence="15" type="ORF">RCOM_1824000</name>
</gene>
<comment type="pathway">
    <text evidence="3">Sphingolipid metabolism.</text>
</comment>
<dbReference type="PANTHER" id="PTHR45197:SF1">
    <property type="entry name" value="SPHINGOLIPID C9-METHYLTRANSFERASE A-RELATED"/>
    <property type="match status" value="1"/>
</dbReference>
<dbReference type="PANTHER" id="PTHR45197">
    <property type="entry name" value="SYNTHASE, PUTATIVE (AFU_ORTHOLOGUE AFUA_7G04190)-RELATED"/>
    <property type="match status" value="1"/>
</dbReference>
<keyword evidence="12" id="KW-0472">Membrane</keyword>
<dbReference type="EC" id="2.1.1.317" evidence="13"/>
<evidence type="ECO:0000256" key="12">
    <source>
        <dbReference type="ARBA" id="ARBA00023136"/>
    </source>
</evidence>
<dbReference type="GO" id="GO:0016020">
    <property type="term" value="C:membrane"/>
    <property type="evidence" value="ECO:0007669"/>
    <property type="project" value="UniProtKB-SubCell"/>
</dbReference>
<evidence type="ECO:0000256" key="8">
    <source>
        <dbReference type="ARBA" id="ARBA00022692"/>
    </source>
</evidence>
<proteinExistence type="predicted"/>
<keyword evidence="9" id="KW-0746">Sphingolipid metabolism</keyword>
<keyword evidence="11" id="KW-0443">Lipid metabolism</keyword>
<evidence type="ECO:0000256" key="3">
    <source>
        <dbReference type="ARBA" id="ARBA00004991"/>
    </source>
</evidence>
<evidence type="ECO:0000256" key="11">
    <source>
        <dbReference type="ARBA" id="ARBA00023098"/>
    </source>
</evidence>
<keyword evidence="8" id="KW-0812">Transmembrane</keyword>
<dbReference type="Proteomes" id="UP000008311">
    <property type="component" value="Unassembled WGS sequence"/>
</dbReference>
<protein>
    <recommendedName>
        <fullName evidence="13">sphingolipid C(9)-methyltransferase</fullName>
        <ecNumber evidence="13">2.1.1.317</ecNumber>
    </recommendedName>
</protein>
<evidence type="ECO:0000256" key="1">
    <source>
        <dbReference type="ARBA" id="ARBA00004141"/>
    </source>
</evidence>
<name>B9TGA0_RICCO</name>
<dbReference type="InterPro" id="IPR052290">
    <property type="entry name" value="Sphingo_C9-MT"/>
</dbReference>
<dbReference type="Gene3D" id="3.40.50.150">
    <property type="entry name" value="Vaccinia Virus protein VP39"/>
    <property type="match status" value="1"/>
</dbReference>
<comment type="pathway">
    <text evidence="2">Lipid metabolism; sphingolipid metabolism.</text>
</comment>
<evidence type="ECO:0000256" key="4">
    <source>
        <dbReference type="ARBA" id="ARBA00022516"/>
    </source>
</evidence>
<dbReference type="GO" id="GO:0006665">
    <property type="term" value="P:sphingolipid metabolic process"/>
    <property type="evidence" value="ECO:0007669"/>
    <property type="project" value="UniProtKB-KW"/>
</dbReference>
<evidence type="ECO:0000259" key="14">
    <source>
        <dbReference type="Pfam" id="PF23500"/>
    </source>
</evidence>
<evidence type="ECO:0000313" key="15">
    <source>
        <dbReference type="EMBL" id="EEF25114.1"/>
    </source>
</evidence>
<organism evidence="15 16">
    <name type="scientific">Ricinus communis</name>
    <name type="common">Castor bean</name>
    <dbReference type="NCBI Taxonomy" id="3988"/>
    <lineage>
        <taxon>Eukaryota</taxon>
        <taxon>Viridiplantae</taxon>
        <taxon>Streptophyta</taxon>
        <taxon>Embryophyta</taxon>
        <taxon>Tracheophyta</taxon>
        <taxon>Spermatophyta</taxon>
        <taxon>Magnoliopsida</taxon>
        <taxon>eudicotyledons</taxon>
        <taxon>Gunneridae</taxon>
        <taxon>Pentapetalae</taxon>
        <taxon>rosids</taxon>
        <taxon>fabids</taxon>
        <taxon>Malpighiales</taxon>
        <taxon>Euphorbiaceae</taxon>
        <taxon>Acalyphoideae</taxon>
        <taxon>Acalypheae</taxon>
        <taxon>Ricinus</taxon>
    </lineage>
</organism>
<dbReference type="InterPro" id="IPR055557">
    <property type="entry name" value="DUF7133"/>
</dbReference>
<keyword evidence="6" id="KW-0808">Transferase</keyword>
<evidence type="ECO:0000256" key="7">
    <source>
        <dbReference type="ARBA" id="ARBA00022691"/>
    </source>
</evidence>
<dbReference type="Pfam" id="PF02353">
    <property type="entry name" value="CMAS"/>
    <property type="match status" value="1"/>
</dbReference>
<keyword evidence="5" id="KW-0489">Methyltransferase</keyword>
<dbReference type="Pfam" id="PF23500">
    <property type="entry name" value="DUF7133"/>
    <property type="match status" value="1"/>
</dbReference>
<sequence length="305" mass="33844">MDSARFDVFNVEGLRRHYVMTLRQWLANLEAQHASIAASMGERTYRIWRLAMTASAIQFEQGVTGMHQMLATRMRTVSNASISQSGWFPTTQAAETMRVPEGKKSISTPGTNVVAFANDLHHPRWLYALPNGDILVAESYPQPKNTAFSLKNWIASKWMHEAEELAGSQHQITLLRDNDGDGIADERHVFIKDIAAPLGVALVGDTFYVANAEALLLFPYQAGQTQMTQTSDPETADQTILMRPAAQEKLAKTPMDVLTDIQQEDGAAQGRPANVLLDKRGYLLVADDVGNVIWHVKGNRKIAQK</sequence>
<dbReference type="InterPro" id="IPR029063">
    <property type="entry name" value="SAM-dependent_MTases_sf"/>
</dbReference>
<dbReference type="SUPFAM" id="SSF63825">
    <property type="entry name" value="YWTD domain"/>
    <property type="match status" value="1"/>
</dbReference>
<evidence type="ECO:0000313" key="16">
    <source>
        <dbReference type="Proteomes" id="UP000008311"/>
    </source>
</evidence>